<dbReference type="Pfam" id="PF05597">
    <property type="entry name" value="Phasin"/>
    <property type="match status" value="1"/>
</dbReference>
<evidence type="ECO:0000313" key="3">
    <source>
        <dbReference type="Proteomes" id="UP000272193"/>
    </source>
</evidence>
<gene>
    <name evidence="2" type="ORF">EDC62_0864</name>
</gene>
<protein>
    <submittedName>
        <fullName evidence="2">Poly(Hydroxyalkanoate) granule-associated protein</fullName>
    </submittedName>
</protein>
<dbReference type="NCBIfam" id="TIGR01837">
    <property type="entry name" value="PHA_granule_1"/>
    <property type="match status" value="1"/>
</dbReference>
<evidence type="ECO:0000313" key="2">
    <source>
        <dbReference type="EMBL" id="RPE73153.1"/>
    </source>
</evidence>
<feature type="compositionally biased region" description="Low complexity" evidence="1">
    <location>
        <begin position="7"/>
        <end position="22"/>
    </location>
</feature>
<dbReference type="OrthoDB" id="5801582at2"/>
<name>A0A3N4USN2_9BURK</name>
<proteinExistence type="predicted"/>
<sequence length="229" mass="23771">MVKKVQKSATARTKKTAAASAAPASVKDSAQQIWLAGLAAFTKAQNEGGKLFETLVKEGLAIQRKTQAVAEEKINEATNKMANMATGITTKATGQWDKLETIFEERVARALNKLGVPSAKDVEALIARIEDLNHSVQKLSGKAAPAATKPTAKPAAKPATPRAPAAKKAAAQPAEEAPRAKRSRATAAPAAQPAEKPARPARKRAAASAKVATAPEMKPEAAETAATNA</sequence>
<dbReference type="PANTHER" id="PTHR38664:SF1">
    <property type="entry name" value="SLR0058 PROTEIN"/>
    <property type="match status" value="1"/>
</dbReference>
<dbReference type="Proteomes" id="UP000272193">
    <property type="component" value="Unassembled WGS sequence"/>
</dbReference>
<feature type="region of interest" description="Disordered" evidence="1">
    <location>
        <begin position="1"/>
        <end position="22"/>
    </location>
</feature>
<accession>A0A3N4USN2</accession>
<feature type="compositionally biased region" description="Low complexity" evidence="1">
    <location>
        <begin position="206"/>
        <end position="215"/>
    </location>
</feature>
<keyword evidence="3" id="KW-1185">Reference proteome</keyword>
<dbReference type="RefSeq" id="WP_124220778.1">
    <property type="nucleotide sequence ID" value="NZ_RKQL01000001.1"/>
</dbReference>
<feature type="compositionally biased region" description="Low complexity" evidence="1">
    <location>
        <begin position="185"/>
        <end position="195"/>
    </location>
</feature>
<feature type="compositionally biased region" description="Low complexity" evidence="1">
    <location>
        <begin position="142"/>
        <end position="175"/>
    </location>
</feature>
<reference evidence="2 3" key="1">
    <citation type="submission" date="2018-11" db="EMBL/GenBank/DDBJ databases">
        <title>Genomic Encyclopedia of Type Strains, Phase IV (KMG-IV): sequencing the most valuable type-strain genomes for metagenomic binning, comparative biology and taxonomic classification.</title>
        <authorList>
            <person name="Goeker M."/>
        </authorList>
    </citation>
    <scope>NUCLEOTIDE SEQUENCE [LARGE SCALE GENOMIC DNA]</scope>
    <source>
        <strain evidence="2 3">DSM 101684</strain>
    </source>
</reference>
<comment type="caution">
    <text evidence="2">The sequence shown here is derived from an EMBL/GenBank/DDBJ whole genome shotgun (WGS) entry which is preliminary data.</text>
</comment>
<organism evidence="2 3">
    <name type="scientific">Tibeticola sediminis</name>
    <dbReference type="NCBI Taxonomy" id="1917811"/>
    <lineage>
        <taxon>Bacteria</taxon>
        <taxon>Pseudomonadati</taxon>
        <taxon>Pseudomonadota</taxon>
        <taxon>Betaproteobacteria</taxon>
        <taxon>Burkholderiales</taxon>
        <taxon>Comamonadaceae</taxon>
        <taxon>Tibeticola</taxon>
    </lineage>
</organism>
<dbReference type="EMBL" id="RKQL01000001">
    <property type="protein sequence ID" value="RPE73153.1"/>
    <property type="molecule type" value="Genomic_DNA"/>
</dbReference>
<dbReference type="PANTHER" id="PTHR38664">
    <property type="entry name" value="SLR0058 PROTEIN"/>
    <property type="match status" value="1"/>
</dbReference>
<dbReference type="AlphaFoldDB" id="A0A3N4USN2"/>
<evidence type="ECO:0000256" key="1">
    <source>
        <dbReference type="SAM" id="MobiDB-lite"/>
    </source>
</evidence>
<feature type="region of interest" description="Disordered" evidence="1">
    <location>
        <begin position="140"/>
        <end position="229"/>
    </location>
</feature>
<dbReference type="InterPro" id="IPR008769">
    <property type="entry name" value="PhaF_PhaI"/>
</dbReference>